<evidence type="ECO:0000256" key="1">
    <source>
        <dbReference type="ARBA" id="ARBA00023125"/>
    </source>
</evidence>
<comment type="caution">
    <text evidence="3">The sequence shown here is derived from an EMBL/GenBank/DDBJ whole genome shotgun (WGS) entry which is preliminary data.</text>
</comment>
<dbReference type="Proteomes" id="UP001526147">
    <property type="component" value="Unassembled WGS sequence"/>
</dbReference>
<dbReference type="RefSeq" id="WP_264143179.1">
    <property type="nucleotide sequence ID" value="NZ_JAOYEY010000041.1"/>
</dbReference>
<gene>
    <name evidence="3" type="ORF">OIH86_13370</name>
</gene>
<dbReference type="Pfam" id="PF02311">
    <property type="entry name" value="AraC_binding"/>
    <property type="match status" value="1"/>
</dbReference>
<proteinExistence type="predicted"/>
<dbReference type="SUPFAM" id="SSF51215">
    <property type="entry name" value="Regulatory protein AraC"/>
    <property type="match status" value="1"/>
</dbReference>
<dbReference type="InterPro" id="IPR014710">
    <property type="entry name" value="RmlC-like_jellyroll"/>
</dbReference>
<dbReference type="Gene3D" id="2.60.120.10">
    <property type="entry name" value="Jelly Rolls"/>
    <property type="match status" value="1"/>
</dbReference>
<accession>A0ABT3DHU5</accession>
<dbReference type="InterPro" id="IPR037923">
    <property type="entry name" value="HTH-like"/>
</dbReference>
<keyword evidence="4" id="KW-1185">Reference proteome</keyword>
<sequence>MNTTLLEKQLKTMNNFEQKYSGTPEKPNSFSTLIGSELVLSPQNELPDIVPTEYFFKPEQNVVFLKHPRYIKFSEHKHSFIEMNYVLSGTCKQMINGKEVMLKEGDLCLLDTNVTHAIDQAGENDIVINIMIRTSYFDSALLRRLSGNDLLTDFFVNTIYKHKEDSRYIIFSKHSTSKLRELILQALLEYSHPQLCSKEAINSYMLLIFTELVRIYHDSPHNIDQPVMKKGIISEILDYMEKNYDTLTLEKQRNISTSIQTI</sequence>
<evidence type="ECO:0000313" key="3">
    <source>
        <dbReference type="EMBL" id="MCV9886625.1"/>
    </source>
</evidence>
<dbReference type="EMBL" id="JAOYEY010000041">
    <property type="protein sequence ID" value="MCV9886625.1"/>
    <property type="molecule type" value="Genomic_DNA"/>
</dbReference>
<evidence type="ECO:0000313" key="4">
    <source>
        <dbReference type="Proteomes" id="UP001526147"/>
    </source>
</evidence>
<name>A0ABT3DHU5_9BACI</name>
<feature type="domain" description="AraC-type arabinose-binding/dimerisation" evidence="2">
    <location>
        <begin position="69"/>
        <end position="149"/>
    </location>
</feature>
<evidence type="ECO:0000259" key="2">
    <source>
        <dbReference type="Pfam" id="PF02311"/>
    </source>
</evidence>
<reference evidence="3 4" key="1">
    <citation type="submission" date="2022-10" db="EMBL/GenBank/DDBJ databases">
        <title>Draft genome assembly of moderately radiation resistant bacterium Metabacillus halosaccharovorans.</title>
        <authorList>
            <person name="Pal S."/>
            <person name="Gopinathan A."/>
        </authorList>
    </citation>
    <scope>NUCLEOTIDE SEQUENCE [LARGE SCALE GENOMIC DNA]</scope>
    <source>
        <strain evidence="3 4">VITHBRA001</strain>
    </source>
</reference>
<keyword evidence="1" id="KW-0238">DNA-binding</keyword>
<dbReference type="InterPro" id="IPR003313">
    <property type="entry name" value="AraC-bd"/>
</dbReference>
<protein>
    <submittedName>
        <fullName evidence="3">AraC family ligand binding domain-containing protein</fullName>
    </submittedName>
</protein>
<organism evidence="3 4">
    <name type="scientific">Metabacillus halosaccharovorans</name>
    <dbReference type="NCBI Taxonomy" id="930124"/>
    <lineage>
        <taxon>Bacteria</taxon>
        <taxon>Bacillati</taxon>
        <taxon>Bacillota</taxon>
        <taxon>Bacilli</taxon>
        <taxon>Bacillales</taxon>
        <taxon>Bacillaceae</taxon>
        <taxon>Metabacillus</taxon>
    </lineage>
</organism>